<comment type="caution">
    <text evidence="1">The sequence shown here is derived from an EMBL/GenBank/DDBJ whole genome shotgun (WGS) entry which is preliminary data.</text>
</comment>
<dbReference type="AlphaFoldDB" id="A0A096PB77"/>
<gene>
    <name evidence="1" type="ORF">BN846_0100720</name>
</gene>
<proteinExistence type="predicted"/>
<evidence type="ECO:0000313" key="1">
    <source>
        <dbReference type="EMBL" id="CEG02330.1"/>
    </source>
</evidence>
<protein>
    <submittedName>
        <fullName evidence="1">WGS project CBMC000000000 data, contig CS3220_c000872</fullName>
    </submittedName>
</protein>
<name>A0A096PB77_FUSPS</name>
<reference evidence="1" key="1">
    <citation type="submission" date="2013-05" db="EMBL/GenBank/DDBJ databases">
        <title>Draft genome sequences of six wheat associated Fusarium spp. isolates.</title>
        <authorList>
            <person name="Moolhuijzen P.M."/>
            <person name="Manners J.M."/>
            <person name="Wilcox S."/>
            <person name="Bellgard M.I."/>
            <person name="Gardiner D.M."/>
        </authorList>
    </citation>
    <scope>NUCLEOTIDE SEQUENCE</scope>
    <source>
        <strain evidence="1">CS3220</strain>
    </source>
</reference>
<organism evidence="1">
    <name type="scientific">Fusarium pseudograminearum CS3220</name>
    <dbReference type="NCBI Taxonomy" id="1318456"/>
    <lineage>
        <taxon>Eukaryota</taxon>
        <taxon>Fungi</taxon>
        <taxon>Dikarya</taxon>
        <taxon>Ascomycota</taxon>
        <taxon>Pezizomycotina</taxon>
        <taxon>Sordariomycetes</taxon>
        <taxon>Hypocreomycetidae</taxon>
        <taxon>Hypocreales</taxon>
        <taxon>Nectriaceae</taxon>
        <taxon>Fusarium</taxon>
    </lineage>
</organism>
<sequence length="544" mass="60930">MDTQTTSGSRWVECLLDIDDSIIPGSTLQPIGPGLHVHAKLEMGLYAKPAMKLQFSVRHQSQTHLFAIAIIPLQMILGKPHIADVQTADQVSLHPLLAHQQMGRFEPPRTILTLRVGVSREDIITFKPPSFQQKRNNHPKAVQEIDLKHPNKPVPSTSLFLDGEQQTVPMIGGAIEEITLQNDLASKLWNTVLQAVAQPDKAIEQENEAKQDTLQERLASVRDNVYTNIAADSLYSRITVPSPAAIEQHAEQPVNVQLAATALDLEAHLRQRHHAKVEMGFIVLNGANRMTESMSLIPMSKYLEASFLLIGDVRQFGPVVTTVDRYGAIQYRLKSNYRARGHAADFIRKEFYDGQMNIMKKKTTPSTAAITECLGDWVAPSLSPQLYRDGKLLNAKDAGDHQRGDDEINVRRGTVLIVIPYRAQRSDIGFFLSQVSVAELPPPLRLVAQRDRNAVYALEKGKSRPQWTEWYTRCLKHRHMVYICKEAPHCTTCNTPHATRYCPRFDENAISDFAQDPVTADDGIVRDVFMSRGSGKQDGKRAAF</sequence>
<dbReference type="EMBL" id="CBMC010000864">
    <property type="protein sequence ID" value="CEG02330.1"/>
    <property type="molecule type" value="Genomic_DNA"/>
</dbReference>
<accession>A0A096PB77</accession>